<dbReference type="OrthoDB" id="5874204at2759"/>
<dbReference type="Pfam" id="PF13975">
    <property type="entry name" value="gag-asp_proteas"/>
    <property type="match status" value="1"/>
</dbReference>
<dbReference type="Proteomes" id="UP000001940">
    <property type="component" value="Chromosome V"/>
</dbReference>
<evidence type="ECO:0000313" key="3">
    <source>
        <dbReference type="WormBase" id="K02E2.6"/>
    </source>
</evidence>
<dbReference type="WormBase" id="K02E2.6">
    <property type="protein sequence ID" value="CE23845"/>
    <property type="gene ID" value="WBGene00010507"/>
</dbReference>
<keyword evidence="2" id="KW-1185">Reference proteome</keyword>
<sequence>MASNVDKEYPIPNINTILHKNNRGRLPVVQVGVNGKVVHVLLDTGAGISYLPISKINLKDLDPTYQLQAHAANGTPILFHGIVKLALRMGNRVFEHTLHVSDDKDCPTEMLLGTDFMKKAFMK</sequence>
<dbReference type="CTD" id="180335"/>
<dbReference type="PIR" id="T23254">
    <property type="entry name" value="T23254"/>
</dbReference>
<dbReference type="eggNOG" id="KOG0017">
    <property type="taxonomic scope" value="Eukaryota"/>
</dbReference>
<dbReference type="PaxDb" id="6239-K02E2.6.1"/>
<dbReference type="Bgee" id="WBGene00010507">
    <property type="expression patterns" value="Expressed in larva and 3 other cell types or tissues"/>
</dbReference>
<proteinExistence type="predicted"/>
<dbReference type="FunCoup" id="Q9U3C4">
    <property type="interactions" value="131"/>
</dbReference>
<gene>
    <name evidence="1" type="ORF">CELE_K02E2.6</name>
    <name evidence="1 3" type="ORF">K02E2.6</name>
</gene>
<organism evidence="1 2">
    <name type="scientific">Caenorhabditis elegans</name>
    <dbReference type="NCBI Taxonomy" id="6239"/>
    <lineage>
        <taxon>Eukaryota</taxon>
        <taxon>Metazoa</taxon>
        <taxon>Ecdysozoa</taxon>
        <taxon>Nematoda</taxon>
        <taxon>Chromadorea</taxon>
        <taxon>Rhabditida</taxon>
        <taxon>Rhabditina</taxon>
        <taxon>Rhabditomorpha</taxon>
        <taxon>Rhabditoidea</taxon>
        <taxon>Rhabditidae</taxon>
        <taxon>Peloderinae</taxon>
        <taxon>Caenorhabditis</taxon>
    </lineage>
</organism>
<dbReference type="CDD" id="cd00303">
    <property type="entry name" value="retropepsin_like"/>
    <property type="match status" value="1"/>
</dbReference>
<dbReference type="UCSC" id="K02E2.6.1">
    <property type="organism name" value="c. elegans"/>
</dbReference>
<evidence type="ECO:0000313" key="1">
    <source>
        <dbReference type="EMBL" id="CAB04550.2"/>
    </source>
</evidence>
<reference evidence="1 2" key="1">
    <citation type="journal article" date="1998" name="Science">
        <title>Genome sequence of the nematode C. elegans: a platform for investigating biology.</title>
        <authorList>
            <consortium name="The C. elegans sequencing consortium"/>
            <person name="Sulson J.E."/>
            <person name="Waterston R."/>
        </authorList>
    </citation>
    <scope>NUCLEOTIDE SEQUENCE [LARGE SCALE GENOMIC DNA]</scope>
    <source>
        <strain evidence="1 2">Bristol N2</strain>
    </source>
</reference>
<dbReference type="SMR" id="Q9U3C4"/>
<dbReference type="SUPFAM" id="SSF50630">
    <property type="entry name" value="Acid proteases"/>
    <property type="match status" value="1"/>
</dbReference>
<dbReference type="PIR" id="B89431">
    <property type="entry name" value="B89431"/>
</dbReference>
<evidence type="ECO:0000313" key="2">
    <source>
        <dbReference type="Proteomes" id="UP000001940"/>
    </source>
</evidence>
<dbReference type="Gene3D" id="2.40.70.10">
    <property type="entry name" value="Acid Proteases"/>
    <property type="match status" value="1"/>
</dbReference>
<accession>Q9U3C4</accession>
<dbReference type="InterPro" id="IPR021109">
    <property type="entry name" value="Peptidase_aspartic_dom_sf"/>
</dbReference>
<dbReference type="STRING" id="6239.K02E2.6.1"/>
<dbReference type="KEGG" id="cel:CELE_K02E2.6"/>
<dbReference type="AGR" id="WB:WBGene00010507"/>
<name>Q9U3C4_CAEEL</name>
<dbReference type="InParanoid" id="Q9U3C4"/>
<dbReference type="HOGENOM" id="CLU_2017271_0_0_1"/>
<dbReference type="GeneID" id="180335"/>
<dbReference type="AlphaFoldDB" id="Q9U3C4"/>
<protein>
    <submittedName>
        <fullName evidence="1">Peptidase A2 domain-containing protein</fullName>
    </submittedName>
</protein>
<dbReference type="RefSeq" id="NP_507927.1">
    <property type="nucleotide sequence ID" value="NM_075526.5"/>
</dbReference>
<dbReference type="EMBL" id="BX284605">
    <property type="protein sequence ID" value="CAB04550.2"/>
    <property type="molecule type" value="Genomic_DNA"/>
</dbReference>